<feature type="transmembrane region" description="Helical" evidence="1">
    <location>
        <begin position="6"/>
        <end position="22"/>
    </location>
</feature>
<geneLocation type="mitochondrion" evidence="2"/>
<name>A0A7D6W943_9NEOP</name>
<protein>
    <submittedName>
        <fullName evidence="2">NADH dehydrogenase subunit 4L</fullName>
    </submittedName>
</protein>
<reference evidence="2" key="1">
    <citation type="submission" date="2020-06" db="EMBL/GenBank/DDBJ databases">
        <title>DNAmark Project.</title>
        <authorList>
            <person name="Leerhoei F."/>
        </authorList>
    </citation>
    <scope>NUCLEOTIDE SEQUENCE</scope>
    <source>
        <strain evidence="2">DM1316</strain>
    </source>
</reference>
<keyword evidence="2" id="KW-0496">Mitochondrion</keyword>
<keyword evidence="1" id="KW-0472">Membrane</keyword>
<organism evidence="2">
    <name type="scientific">Athripsodes aterrimus</name>
    <dbReference type="NCBI Taxonomy" id="699862"/>
    <lineage>
        <taxon>Eukaryota</taxon>
        <taxon>Metazoa</taxon>
        <taxon>Ecdysozoa</taxon>
        <taxon>Arthropoda</taxon>
        <taxon>Hexapoda</taxon>
        <taxon>Insecta</taxon>
        <taxon>Pterygota</taxon>
        <taxon>Neoptera</taxon>
        <taxon>Endopterygota</taxon>
        <taxon>Trichoptera</taxon>
        <taxon>Integripalpia</taxon>
        <taxon>Brevitentoria</taxon>
        <taxon>Leptoceroidea</taxon>
        <taxon>Leptoceridae</taxon>
        <taxon>Leptocerinae</taxon>
        <taxon>Athripsodini</taxon>
        <taxon>Athripsodes</taxon>
    </lineage>
</organism>
<feature type="transmembrane region" description="Helical" evidence="1">
    <location>
        <begin position="56"/>
        <end position="77"/>
    </location>
</feature>
<evidence type="ECO:0000313" key="2">
    <source>
        <dbReference type="EMBL" id="QLY90119.1"/>
    </source>
</evidence>
<accession>A0A7D6W943</accession>
<keyword evidence="1" id="KW-0812">Transmembrane</keyword>
<keyword evidence="1" id="KW-1133">Transmembrane helix</keyword>
<dbReference type="AlphaFoldDB" id="A0A7D6W943"/>
<evidence type="ECO:0000256" key="1">
    <source>
        <dbReference type="SAM" id="Phobius"/>
    </source>
</evidence>
<gene>
    <name evidence="2" type="primary">ND4L</name>
</gene>
<proteinExistence type="predicted"/>
<dbReference type="Gene3D" id="1.10.287.3510">
    <property type="match status" value="1"/>
</dbReference>
<dbReference type="EMBL" id="MT584160">
    <property type="protein sequence ID" value="QLY90119.1"/>
    <property type="molecule type" value="Genomic_DNA"/>
</dbReference>
<sequence length="95" mass="11474">MKLILMGIFYSFFIMNLIFCLYRKYFLVMLLMLEFMVLNIFFILNLMLMFLSMDFFFLMIFLVITVCEGVLGISILVNMLRMYGMDYFLIFSILL</sequence>
<feature type="transmembrane region" description="Helical" evidence="1">
    <location>
        <begin position="29"/>
        <end position="50"/>
    </location>
</feature>